<feature type="transmembrane region" description="Helical" evidence="1">
    <location>
        <begin position="92"/>
        <end position="113"/>
    </location>
</feature>
<keyword evidence="1" id="KW-1133">Transmembrane helix</keyword>
<dbReference type="InterPro" id="IPR045933">
    <property type="entry name" value="DUF6353"/>
</dbReference>
<protein>
    <submittedName>
        <fullName evidence="2">Uncharacterized protein</fullName>
    </submittedName>
</protein>
<accession>A0A8S5QPF0</accession>
<dbReference type="Pfam" id="PF19880">
    <property type="entry name" value="DUF6353"/>
    <property type="match status" value="1"/>
</dbReference>
<keyword evidence="1" id="KW-0812">Transmembrane</keyword>
<keyword evidence="1" id="KW-0472">Membrane</keyword>
<evidence type="ECO:0000256" key="1">
    <source>
        <dbReference type="SAM" id="Phobius"/>
    </source>
</evidence>
<evidence type="ECO:0000313" key="2">
    <source>
        <dbReference type="EMBL" id="DAE20944.1"/>
    </source>
</evidence>
<sequence>MKMTLIAKHALAKSPMWLRKIGLAASKNSPAILTGLGVVGVIGTVIFASQASVKANDTVKAMKADRQVAYENKEVDTPEVSKKEIVKVVAPIYIPTVLTGVVTIGCIIGANSINSKRQAVMASLYSASEAALREYQQKVIEKVGEEGDREIRNAIAKDKVDKQSARMPSIPVIGTGGYLCYDTLSGRMFRSSRDWIINAVNETNRMIIGDMWASLNEFYDRLGLENIPLGESIGWNVDKLMEIDISGQVESETGEPCIVLNYPIMPVKFDWR</sequence>
<reference evidence="2" key="1">
    <citation type="journal article" date="2021" name="Proc. Natl. Acad. Sci. U.S.A.">
        <title>A Catalog of Tens of Thousands of Viruses from Human Metagenomes Reveals Hidden Associations with Chronic Diseases.</title>
        <authorList>
            <person name="Tisza M.J."/>
            <person name="Buck C.B."/>
        </authorList>
    </citation>
    <scope>NUCLEOTIDE SEQUENCE</scope>
    <source>
        <strain evidence="2">CtgBD49</strain>
    </source>
</reference>
<organism evidence="2">
    <name type="scientific">Siphoviridae sp. ctgBD49</name>
    <dbReference type="NCBI Taxonomy" id="2826420"/>
    <lineage>
        <taxon>Viruses</taxon>
        <taxon>Duplodnaviria</taxon>
        <taxon>Heunggongvirae</taxon>
        <taxon>Uroviricota</taxon>
        <taxon>Caudoviricetes</taxon>
    </lineage>
</organism>
<dbReference type="EMBL" id="BK015703">
    <property type="protein sequence ID" value="DAE20944.1"/>
    <property type="molecule type" value="Genomic_DNA"/>
</dbReference>
<name>A0A8S5QPF0_9CAUD</name>
<proteinExistence type="predicted"/>